<feature type="compositionally biased region" description="Basic and acidic residues" evidence="4">
    <location>
        <begin position="751"/>
        <end position="766"/>
    </location>
</feature>
<dbReference type="Gene3D" id="1.20.920.10">
    <property type="entry name" value="Bromodomain-like"/>
    <property type="match status" value="1"/>
</dbReference>
<keyword evidence="7" id="KW-1185">Reference proteome</keyword>
<evidence type="ECO:0000313" key="6">
    <source>
        <dbReference type="Ensembl" id="ENSGWIP00000010268.1"/>
    </source>
</evidence>
<evidence type="ECO:0000256" key="1">
    <source>
        <dbReference type="ARBA" id="ARBA00023117"/>
    </source>
</evidence>
<evidence type="ECO:0000313" key="7">
    <source>
        <dbReference type="Proteomes" id="UP000694680"/>
    </source>
</evidence>
<keyword evidence="1 2" id="KW-0103">Bromodomain</keyword>
<dbReference type="OrthoDB" id="21449at2759"/>
<dbReference type="Ensembl" id="ENSGWIT00000011411.1">
    <property type="protein sequence ID" value="ENSGWIP00000010268.1"/>
    <property type="gene ID" value="ENSGWIG00000006028.1"/>
</dbReference>
<feature type="region of interest" description="Disordered" evidence="4">
    <location>
        <begin position="706"/>
        <end position="766"/>
    </location>
</feature>
<name>A0A8C5G2M3_GOUWI</name>
<dbReference type="PANTHER" id="PTHR31095:SF3">
    <property type="entry name" value="RIKEN CDNA 9930021J03 GENE"/>
    <property type="match status" value="1"/>
</dbReference>
<feature type="region of interest" description="Disordered" evidence="4">
    <location>
        <begin position="636"/>
        <end position="671"/>
    </location>
</feature>
<protein>
    <recommendedName>
        <fullName evidence="5">Bromo domain-containing protein</fullName>
    </recommendedName>
</protein>
<dbReference type="Pfam" id="PF00439">
    <property type="entry name" value="Bromodomain"/>
    <property type="match status" value="1"/>
</dbReference>
<feature type="compositionally biased region" description="Basic and acidic residues" evidence="4">
    <location>
        <begin position="949"/>
        <end position="958"/>
    </location>
</feature>
<dbReference type="SMART" id="SM00297">
    <property type="entry name" value="BROMO"/>
    <property type="match status" value="1"/>
</dbReference>
<evidence type="ECO:0000256" key="2">
    <source>
        <dbReference type="PROSITE-ProRule" id="PRU00035"/>
    </source>
</evidence>
<dbReference type="InterPro" id="IPR036427">
    <property type="entry name" value="Bromodomain-like_sf"/>
</dbReference>
<feature type="region of interest" description="Disordered" evidence="4">
    <location>
        <begin position="1240"/>
        <end position="1262"/>
    </location>
</feature>
<feature type="compositionally biased region" description="Polar residues" evidence="4">
    <location>
        <begin position="1240"/>
        <end position="1255"/>
    </location>
</feature>
<dbReference type="CDD" id="cd04369">
    <property type="entry name" value="Bromodomain"/>
    <property type="match status" value="1"/>
</dbReference>
<feature type="region of interest" description="Disordered" evidence="4">
    <location>
        <begin position="1348"/>
        <end position="1397"/>
    </location>
</feature>
<dbReference type="CTD" id="158358"/>
<feature type="region of interest" description="Disordered" evidence="4">
    <location>
        <begin position="1466"/>
        <end position="1487"/>
    </location>
</feature>
<dbReference type="Pfam" id="PF23450">
    <property type="entry name" value="KIAA2026_hel"/>
    <property type="match status" value="1"/>
</dbReference>
<dbReference type="InterPro" id="IPR001487">
    <property type="entry name" value="Bromodomain"/>
</dbReference>
<feature type="compositionally biased region" description="Basic and acidic residues" evidence="4">
    <location>
        <begin position="722"/>
        <end position="731"/>
    </location>
</feature>
<evidence type="ECO:0000256" key="4">
    <source>
        <dbReference type="SAM" id="MobiDB-lite"/>
    </source>
</evidence>
<feature type="compositionally biased region" description="Acidic residues" evidence="4">
    <location>
        <begin position="874"/>
        <end position="883"/>
    </location>
</feature>
<feature type="compositionally biased region" description="Polar residues" evidence="4">
    <location>
        <begin position="1467"/>
        <end position="1476"/>
    </location>
</feature>
<dbReference type="InterPro" id="IPR056522">
    <property type="entry name" value="KIAA2026_hel"/>
</dbReference>
<evidence type="ECO:0000256" key="3">
    <source>
        <dbReference type="SAM" id="Coils"/>
    </source>
</evidence>
<reference evidence="6" key="2">
    <citation type="submission" date="2025-08" db="UniProtKB">
        <authorList>
            <consortium name="Ensembl"/>
        </authorList>
    </citation>
    <scope>IDENTIFICATION</scope>
</reference>
<sequence>MASRLKELSSSTEDDEMRTVIVNGLCNYASATEVGGDVATEGDSLSLSNDSMSEVSLPEVCVSTNGSTSEEDTNYEVQQAYRIFTGFLLDKYKGITNPFLHPVGHQEAQHGVRGVKARGQSQLRQSICLQKIEKKFISHEYETITEFVTDFRLMLENCYRYHGVDHWVSKQAQKLERMLEQKLTLLSRTLREKTTLAVTSKGHFGAEEDRGSGGTSLRRRLAPRSIATLTVGGHESIMVQALRLEEQQRAKEEKKQRELEKKEAEEMSAKEVDEWEQSLLSQAHPQTVDTLWELPAIGHFLCLAQRALNLPEVVFFELERCLLMPRCSMLLSKIMSSLLSPPHRRASLHRQPPLPYHRWESELRQVVRGWYRIVGSAHDQPGRAQKLGLCHQFFTILGEVSPMEEKPFHMLLFHQRVWLLKGLCDHVYETHKDVQDAVLAQPIHECRESILGYDHKDNSYIHFPHFCGADLRIYCQSPSPPPVFPFPLVWVKRFEGTEKKETNAIKEEGDKNDREYQNIPKGVREYDKLERQNETHLVAKKEKMNIKEDKNTFKTWCLMKTEVSSDSDSCGDSEVVLKMKSSSSFQMPIGGVCAIVSQEETLNGVHGPEGFTSEQGLSLGSVRSIKTDTKDPCLNVGEHSYTGRSPARSMTLASSVKSPVPEMGKTTSCEGHEEQALLNNSKTSSYECEEHLSSENTLYPSEEIAKVGTEKKRMKKKRARVEHKQLQHTDSTRLSPAEAAQSASRKKEKKKDKTEKKLESSNKVKDEPTVEPSFKLVCANLEDLRQLISKTEDELDDLESTKKRLGRWYYKKEAVKELHNTLIRLLNELSPWEPKLVKAYQRNRLRLKKEFDDFKNHPEYNNFVREEYMSSSSSDDDDEEEDEEKAKQFCSAPYDFKQYEEDDQEFSVPRGLWSGGRSREIVAEQLETHVPSNYLNEQATQARDETISSVHNSEDSRFGAETIPQNKSRDSEEAAGMAALILPKSFLSRSTIGLHKRYTPIPTLLAKSVGNKVTLMKQPVDCPDISSANVFSKGPALSLPCPAAGVTKVSDVPSPPSCSQSFQQKSQEETLKSQLLGQNEMTTMTMAFPKLTQAKPTQTESKSPIQVIYRTPEGLGQLVVKDSPMKFSVHPVVDKNTVKKTQQVVILPSKLLTQKTEEKNPYLPPLQSKSMESNGNVTSLIISTDAPGFSIPEDKSSVSQVVPLKDEQNCPSPILPYLQQGSLNSTAFRGSQACNVQPTKSQVVMPTPSQNSVSVLSDPVKTEDHKQELRTVCIRDSQSILVTTRCGNTGIVKVQTSSDQNRPGSFPTTPVITISPQLKAYLVSKTATLSKSSPSQTHSSTIPTLISNPVAHSHQQPPAEMTLPFTAPSPSCTTITSNSPTTKPALPPSHDLNTQASLNPTNISQLAKTASLGSFNPASMFKKMVDLPSYNSTSVRQVLKQDLTRKTGRKRACKDEGAQVTKFLLVTPNSPSSPNKARTKGIPSPAKAVTSSRVLEVDQTLAKSSIISMRTEMSGQAMTTSLSRHSLKMGLGAGQPDTVTTEMCYKTNNITPPSGAQIQLSGKTTTIGQSIGALSYSPIKSLPSATTTGHVTTSNANTLDSLHLAAKVSTTTSSQFQGIPSLPVIAPNSWRSALSAGNVIKQDCGSPAHVMNTVESDPANTSPFSIDCQLASTVNGIVMETISSSSSKIVQSKTPVTPSTAPASWNPVSTSSTATVQQRIVINNSAPLAAGTQILLNNTCFVVPPQGLGPGNHVLIISQQVPNVGATCTGASVPFQAASHATISNQTPTFPHRQARLPGVPTTGAPIVPCTPVGGQSLLTKNPPCIPVRPAVPVVLGSILTKKADFEQSGNISGPPMEGSTLVACPSEIGRVPVLLSPMKTTAPAFSSPLATIRLAAPMQHECSSTILPAVASTFPQMLKPQSSVPAALPTNMSALHCSSPTQRIDEVPVSVSSFQKLAPVLPPVNPGTQTQALATVAVSPTIGSVSRMQTFPIATFPLIGNHFHTKTALGGSTTVTSAPLDHQPTALTSQGLEKNLLQTSTHSKWDPSFSSV</sequence>
<feature type="domain" description="Bromo" evidence="5">
    <location>
        <begin position="91"/>
        <end position="169"/>
    </location>
</feature>
<dbReference type="SUPFAM" id="SSF47370">
    <property type="entry name" value="Bromodomain"/>
    <property type="match status" value="1"/>
</dbReference>
<dbReference type="Proteomes" id="UP000694680">
    <property type="component" value="Chromosome 12"/>
</dbReference>
<evidence type="ECO:0000259" key="5">
    <source>
        <dbReference type="PROSITE" id="PS50014"/>
    </source>
</evidence>
<gene>
    <name evidence="6" type="primary">kiaa2026</name>
</gene>
<feature type="compositionally biased region" description="Basic residues" evidence="4">
    <location>
        <begin position="712"/>
        <end position="721"/>
    </location>
</feature>
<feature type="compositionally biased region" description="Polar residues" evidence="4">
    <location>
        <begin position="1368"/>
        <end position="1382"/>
    </location>
</feature>
<dbReference type="PANTHER" id="PTHR31095">
    <property type="entry name" value="RIKEN CDNA 9930021J03 GENE"/>
    <property type="match status" value="1"/>
</dbReference>
<feature type="coiled-coil region" evidence="3">
    <location>
        <begin position="241"/>
        <end position="272"/>
    </location>
</feature>
<dbReference type="PROSITE" id="PS50014">
    <property type="entry name" value="BROMODOMAIN_2"/>
    <property type="match status" value="1"/>
</dbReference>
<reference evidence="6" key="1">
    <citation type="submission" date="2020-06" db="EMBL/GenBank/DDBJ databases">
        <authorList>
            <consortium name="Wellcome Sanger Institute Data Sharing"/>
        </authorList>
    </citation>
    <scope>NUCLEOTIDE SEQUENCE [LARGE SCALE GENOMIC DNA]</scope>
</reference>
<proteinExistence type="predicted"/>
<keyword evidence="3" id="KW-0175">Coiled coil</keyword>
<dbReference type="InterPro" id="IPR040214">
    <property type="entry name" value="BRD10"/>
</dbReference>
<reference evidence="6" key="3">
    <citation type="submission" date="2025-09" db="UniProtKB">
        <authorList>
            <consortium name="Ensembl"/>
        </authorList>
    </citation>
    <scope>IDENTIFICATION</scope>
</reference>
<feature type="region of interest" description="Disordered" evidence="4">
    <location>
        <begin position="949"/>
        <end position="970"/>
    </location>
</feature>
<organism evidence="6 7">
    <name type="scientific">Gouania willdenowi</name>
    <name type="common">Blunt-snouted clingfish</name>
    <name type="synonym">Lepadogaster willdenowi</name>
    <dbReference type="NCBI Taxonomy" id="441366"/>
    <lineage>
        <taxon>Eukaryota</taxon>
        <taxon>Metazoa</taxon>
        <taxon>Chordata</taxon>
        <taxon>Craniata</taxon>
        <taxon>Vertebrata</taxon>
        <taxon>Euteleostomi</taxon>
        <taxon>Actinopterygii</taxon>
        <taxon>Neopterygii</taxon>
        <taxon>Teleostei</taxon>
        <taxon>Neoteleostei</taxon>
        <taxon>Acanthomorphata</taxon>
        <taxon>Ovalentaria</taxon>
        <taxon>Blenniimorphae</taxon>
        <taxon>Blenniiformes</taxon>
        <taxon>Gobiesocoidei</taxon>
        <taxon>Gobiesocidae</taxon>
        <taxon>Gobiesocinae</taxon>
        <taxon>Gouania</taxon>
    </lineage>
</organism>
<feature type="region of interest" description="Disordered" evidence="4">
    <location>
        <begin position="865"/>
        <end position="887"/>
    </location>
</feature>
<accession>A0A8C5G2M3</accession>